<sequence>MTNHRHQSSLLQAGDSPDILLPSSSTSDPHARSAAHLKAHRHTHHAYTHDHVQNHYLSDNSNDNADPASASASAPRPDPILSDSHLDERASSDATSLDPRAQAAAVDAALAVRADDTLSYITQIVQTISVIQVVDISGSPISTQTQYAQPNTVVLDPASGETISQSDPAPTIALDPSSLIPNPGSLLPDPGQLLSDLGIPSSSSTSTTTSTLTTTSTSSKPSSAPIPASAGFPTFGWQRLQLDVYRECI</sequence>
<gene>
    <name evidence="1" type="ORF">NQ176_g9704</name>
</gene>
<evidence type="ECO:0000313" key="2">
    <source>
        <dbReference type="Proteomes" id="UP001143910"/>
    </source>
</evidence>
<accession>A0ACC1MJZ8</accession>
<reference evidence="1" key="1">
    <citation type="submission" date="2022-08" db="EMBL/GenBank/DDBJ databases">
        <title>Genome Sequence of Lecanicillium fungicola.</title>
        <authorList>
            <person name="Buettner E."/>
        </authorList>
    </citation>
    <scope>NUCLEOTIDE SEQUENCE</scope>
    <source>
        <strain evidence="1">Babe33</strain>
    </source>
</reference>
<name>A0ACC1MJZ8_9HYPO</name>
<keyword evidence="2" id="KW-1185">Reference proteome</keyword>
<proteinExistence type="predicted"/>
<organism evidence="1 2">
    <name type="scientific">Zarea fungicola</name>
    <dbReference type="NCBI Taxonomy" id="93591"/>
    <lineage>
        <taxon>Eukaryota</taxon>
        <taxon>Fungi</taxon>
        <taxon>Dikarya</taxon>
        <taxon>Ascomycota</taxon>
        <taxon>Pezizomycotina</taxon>
        <taxon>Sordariomycetes</taxon>
        <taxon>Hypocreomycetidae</taxon>
        <taxon>Hypocreales</taxon>
        <taxon>Cordycipitaceae</taxon>
        <taxon>Zarea</taxon>
    </lineage>
</organism>
<protein>
    <submittedName>
        <fullName evidence="1">Uncharacterized protein</fullName>
    </submittedName>
</protein>
<dbReference type="Proteomes" id="UP001143910">
    <property type="component" value="Unassembled WGS sequence"/>
</dbReference>
<dbReference type="EMBL" id="JANJQO010002322">
    <property type="protein sequence ID" value="KAJ2967342.1"/>
    <property type="molecule type" value="Genomic_DNA"/>
</dbReference>
<comment type="caution">
    <text evidence="1">The sequence shown here is derived from an EMBL/GenBank/DDBJ whole genome shotgun (WGS) entry which is preliminary data.</text>
</comment>
<evidence type="ECO:0000313" key="1">
    <source>
        <dbReference type="EMBL" id="KAJ2967342.1"/>
    </source>
</evidence>